<reference evidence="3 4" key="1">
    <citation type="journal article" date="2021" name="Microbiol. Resour. Announc.">
        <title>Draft Genome Sequence of Coralloluteibacterium stylophorae LMG 29479T.</title>
        <authorList>
            <person name="Karlyshev A.V."/>
            <person name="Kudryashova E.B."/>
            <person name="Ariskina E.V."/>
            <person name="Conroy A.P."/>
            <person name="Abidueva E.Y."/>
        </authorList>
    </citation>
    <scope>NUCLEOTIDE SEQUENCE [LARGE SCALE GENOMIC DNA]</scope>
    <source>
        <strain evidence="3 4">LMG 29479</strain>
    </source>
</reference>
<accession>A0A8J7VSU6</accession>
<evidence type="ECO:0000313" key="2">
    <source>
        <dbReference type="EMBL" id="MBR0561358.1"/>
    </source>
</evidence>
<name>A0A8J7VSU6_9GAMM</name>
<dbReference type="RefSeq" id="WP_211925324.1">
    <property type="nucleotide sequence ID" value="NZ_JAGQFT020000004.1"/>
</dbReference>
<protein>
    <submittedName>
        <fullName evidence="2">Uncharacterized protein</fullName>
    </submittedName>
</protein>
<dbReference type="EMBL" id="JAGQFT010000008">
    <property type="protein sequence ID" value="MBR0561358.1"/>
    <property type="molecule type" value="Genomic_DNA"/>
</dbReference>
<sequence length="82" mass="8559">MLETIAYPLAGFALALALGATCLRLARRRRPGSGWLRWLGVALAGAVAVAMSWNGGALLATLVVAVWAGFQQACASELPHPE</sequence>
<keyword evidence="1" id="KW-0812">Transmembrane</keyword>
<keyword evidence="1" id="KW-0472">Membrane</keyword>
<comment type="caution">
    <text evidence="2">The sequence shown here is derived from an EMBL/GenBank/DDBJ whole genome shotgun (WGS) entry which is preliminary data.</text>
</comment>
<dbReference type="AlphaFoldDB" id="A0A8J7VSU6"/>
<gene>
    <name evidence="3" type="ORF">KB893_007370</name>
    <name evidence="2" type="ORF">KB893_02310</name>
</gene>
<proteinExistence type="predicted"/>
<evidence type="ECO:0000256" key="1">
    <source>
        <dbReference type="SAM" id="Phobius"/>
    </source>
</evidence>
<dbReference type="Proteomes" id="UP000675747">
    <property type="component" value="Unassembled WGS sequence"/>
</dbReference>
<organism evidence="2">
    <name type="scientific">Coralloluteibacterium stylophorae</name>
    <dbReference type="NCBI Taxonomy" id="1776034"/>
    <lineage>
        <taxon>Bacteria</taxon>
        <taxon>Pseudomonadati</taxon>
        <taxon>Pseudomonadota</taxon>
        <taxon>Gammaproteobacteria</taxon>
        <taxon>Lysobacterales</taxon>
        <taxon>Lysobacteraceae</taxon>
        <taxon>Coralloluteibacterium</taxon>
    </lineage>
</organism>
<dbReference type="EMBL" id="JAGQFT020000004">
    <property type="protein sequence ID" value="MBS7456952.1"/>
    <property type="molecule type" value="Genomic_DNA"/>
</dbReference>
<evidence type="ECO:0000313" key="3">
    <source>
        <dbReference type="EMBL" id="MBS7456952.1"/>
    </source>
</evidence>
<keyword evidence="1" id="KW-1133">Transmembrane helix</keyword>
<evidence type="ECO:0000313" key="4">
    <source>
        <dbReference type="Proteomes" id="UP000675747"/>
    </source>
</evidence>
<feature type="transmembrane region" description="Helical" evidence="1">
    <location>
        <begin position="38"/>
        <end position="70"/>
    </location>
</feature>
<feature type="transmembrane region" description="Helical" evidence="1">
    <location>
        <begin position="6"/>
        <end position="26"/>
    </location>
</feature>
<reference evidence="2" key="2">
    <citation type="submission" date="2021-04" db="EMBL/GenBank/DDBJ databases">
        <authorList>
            <person name="Karlyshev A.V."/>
        </authorList>
    </citation>
    <scope>NUCLEOTIDE SEQUENCE</scope>
    <source>
        <strain evidence="2">LMG 29479</strain>
    </source>
</reference>
<keyword evidence="4" id="KW-1185">Reference proteome</keyword>